<dbReference type="AlphaFoldDB" id="A0AA87Z6L7"/>
<proteinExistence type="predicted"/>
<dbReference type="Proteomes" id="UP001187192">
    <property type="component" value="Unassembled WGS sequence"/>
</dbReference>
<reference evidence="2" key="1">
    <citation type="submission" date="2023-07" db="EMBL/GenBank/DDBJ databases">
        <title>draft genome sequence of fig (Ficus carica).</title>
        <authorList>
            <person name="Takahashi T."/>
            <person name="Nishimura K."/>
        </authorList>
    </citation>
    <scope>NUCLEOTIDE SEQUENCE</scope>
</reference>
<evidence type="ECO:0000313" key="3">
    <source>
        <dbReference type="Proteomes" id="UP001187192"/>
    </source>
</evidence>
<name>A0AA87Z6L7_FICCA</name>
<protein>
    <submittedName>
        <fullName evidence="2">Uncharacterized protein</fullName>
    </submittedName>
</protein>
<accession>A0AA87Z6L7</accession>
<feature type="compositionally biased region" description="Basic and acidic residues" evidence="1">
    <location>
        <begin position="41"/>
        <end position="52"/>
    </location>
</feature>
<organism evidence="2 3">
    <name type="scientific">Ficus carica</name>
    <name type="common">Common fig</name>
    <dbReference type="NCBI Taxonomy" id="3494"/>
    <lineage>
        <taxon>Eukaryota</taxon>
        <taxon>Viridiplantae</taxon>
        <taxon>Streptophyta</taxon>
        <taxon>Embryophyta</taxon>
        <taxon>Tracheophyta</taxon>
        <taxon>Spermatophyta</taxon>
        <taxon>Magnoliopsida</taxon>
        <taxon>eudicotyledons</taxon>
        <taxon>Gunneridae</taxon>
        <taxon>Pentapetalae</taxon>
        <taxon>rosids</taxon>
        <taxon>fabids</taxon>
        <taxon>Rosales</taxon>
        <taxon>Moraceae</taxon>
        <taxon>Ficeae</taxon>
        <taxon>Ficus</taxon>
    </lineage>
</organism>
<feature type="region of interest" description="Disordered" evidence="1">
    <location>
        <begin position="1"/>
        <end position="73"/>
    </location>
</feature>
<evidence type="ECO:0000256" key="1">
    <source>
        <dbReference type="SAM" id="MobiDB-lite"/>
    </source>
</evidence>
<dbReference type="EMBL" id="BTGU01004327">
    <property type="protein sequence ID" value="GMN25485.1"/>
    <property type="molecule type" value="Genomic_DNA"/>
</dbReference>
<feature type="compositionally biased region" description="Polar residues" evidence="1">
    <location>
        <begin position="19"/>
        <end position="28"/>
    </location>
</feature>
<gene>
    <name evidence="2" type="ORF">TIFTF001_045952</name>
</gene>
<sequence length="414" mass="47052">MHFSDTTANHCGDGGSRFSVPTPTSHTTLELGLPSAPTFTVRREHREAEQNDKLFSGQILNPYCDHTKPKPKPNCEKPNLYHKPINNPIKPKPTLPQNQPITLSNMMQFMAEWFEFEEEKNFVEDNLMVTKLSLSRASLESINDEFTEEECDGQDIVTQIKAVQPNVILEEQDLCNLGVKHTLGFVGKTVEEKSVFVAMDFNNDDESTGFGHEATVEIVPISSIEQSLCLVDQSSAKDNFNKCDIVTEALELIPTYIEHITIPHTNLEEFMVKSQELTCGSVDLSLDNILKPYKVYLQQQDFKQQVQVFLGRTSYEFTKGCTMSNGQNQCNHCKELVITWKVSLLPLWIWDELRRNFSVGVYHSHKTNRITLFVNFSELPSFLISAGRVSCCMIFLSMCFSRTQGRVLFKEGVN</sequence>
<comment type="caution">
    <text evidence="2">The sequence shown here is derived from an EMBL/GenBank/DDBJ whole genome shotgun (WGS) entry which is preliminary data.</text>
</comment>
<evidence type="ECO:0000313" key="2">
    <source>
        <dbReference type="EMBL" id="GMN25485.1"/>
    </source>
</evidence>
<keyword evidence="3" id="KW-1185">Reference proteome</keyword>